<organism evidence="2 3">
    <name type="scientific">Anaerosporomusa subterranea</name>
    <dbReference type="NCBI Taxonomy" id="1794912"/>
    <lineage>
        <taxon>Bacteria</taxon>
        <taxon>Bacillati</taxon>
        <taxon>Bacillota</taxon>
        <taxon>Negativicutes</taxon>
        <taxon>Acetonemataceae</taxon>
        <taxon>Anaerosporomusa</taxon>
    </lineage>
</organism>
<keyword evidence="3" id="KW-1185">Reference proteome</keyword>
<feature type="chain" id="PRO_5007594902" evidence="1">
    <location>
        <begin position="27"/>
        <end position="395"/>
    </location>
</feature>
<evidence type="ECO:0000256" key="1">
    <source>
        <dbReference type="SAM" id="SignalP"/>
    </source>
</evidence>
<evidence type="ECO:0000313" key="2">
    <source>
        <dbReference type="EMBL" id="KYZ76053.1"/>
    </source>
</evidence>
<dbReference type="RefSeq" id="WP_066240826.1">
    <property type="nucleotide sequence ID" value="NZ_LSGP01000017.1"/>
</dbReference>
<gene>
    <name evidence="2" type="ORF">AXX12_06310</name>
</gene>
<keyword evidence="1" id="KW-0732">Signal</keyword>
<dbReference type="OrthoDB" id="9802030at2"/>
<comment type="caution">
    <text evidence="2">The sequence shown here is derived from an EMBL/GenBank/DDBJ whole genome shotgun (WGS) entry which is preliminary data.</text>
</comment>
<dbReference type="EMBL" id="LSGP01000017">
    <property type="protein sequence ID" value="KYZ76053.1"/>
    <property type="molecule type" value="Genomic_DNA"/>
</dbReference>
<accession>A0A154BPV9</accession>
<name>A0A154BPV9_ANASB</name>
<protein>
    <submittedName>
        <fullName evidence="2">Uncharacterized protein</fullName>
    </submittedName>
</protein>
<dbReference type="AlphaFoldDB" id="A0A154BPV9"/>
<proteinExistence type="predicted"/>
<reference evidence="2 3" key="1">
    <citation type="submission" date="2016-02" db="EMBL/GenBank/DDBJ databases">
        <title>Anaerosporomusa subterraneum gen. nov., sp. nov., a spore-forming obligate anaerobe isolated from saprolite.</title>
        <authorList>
            <person name="Choi J.K."/>
            <person name="Shah M."/>
            <person name="Yee N."/>
        </authorList>
    </citation>
    <scope>NUCLEOTIDE SEQUENCE [LARGE SCALE GENOMIC DNA]</scope>
    <source>
        <strain evidence="2 3">RU4</strain>
    </source>
</reference>
<sequence length="395" mass="43753">MKLTYIKPIALALAGLLAAPLPLAWANNNSQERILQDIYNDKGQIIGQTRNAAPGPTVPVSDPGYKLSKLSHKTDTIDVFYPQVDLSNMITSVLVNYQLFQVPGRFMADLAPSAKLNMDYTVTRQEQNLISVVFRGEQTQDNSSKPLMASVNYNLKTRIPITSNRLIQDTDKARQGVNRLLQQAAISNPAATGLPGFSDKLGYYLTGKYVVFYYQPSESPAKFVELPVSIDLLRPYLSDEYRTLAVTNEVNKDPRQVIADIDKSLASYQSVSGKRGEGDTATDFTAYFENDQLVYAEESLTKDYESGIEKYYFEGGKLVAYKKSGKNLIAPIGDVATVQREEVNMFYDASLNVADGELIINDAVSKLPESYIKAAYAVAEEIQNQSADLLTTIKK</sequence>
<feature type="signal peptide" evidence="1">
    <location>
        <begin position="1"/>
        <end position="26"/>
    </location>
</feature>
<dbReference type="Proteomes" id="UP000076268">
    <property type="component" value="Unassembled WGS sequence"/>
</dbReference>
<evidence type="ECO:0000313" key="3">
    <source>
        <dbReference type="Proteomes" id="UP000076268"/>
    </source>
</evidence>